<dbReference type="CDD" id="cd00397">
    <property type="entry name" value="DNA_BRE_C"/>
    <property type="match status" value="1"/>
</dbReference>
<proteinExistence type="predicted"/>
<evidence type="ECO:0008006" key="4">
    <source>
        <dbReference type="Google" id="ProtNLM"/>
    </source>
</evidence>
<evidence type="ECO:0000256" key="1">
    <source>
        <dbReference type="ARBA" id="ARBA00023172"/>
    </source>
</evidence>
<dbReference type="GO" id="GO:0015074">
    <property type="term" value="P:DNA integration"/>
    <property type="evidence" value="ECO:0007669"/>
    <property type="project" value="InterPro"/>
</dbReference>
<evidence type="ECO:0000313" key="3">
    <source>
        <dbReference type="Proteomes" id="UP000195326"/>
    </source>
</evidence>
<evidence type="ECO:0000313" key="2">
    <source>
        <dbReference type="EMBL" id="OUP56077.1"/>
    </source>
</evidence>
<organism evidence="2 3">
    <name type="scientific">Butyricicoccus pullicaecorum</name>
    <dbReference type="NCBI Taxonomy" id="501571"/>
    <lineage>
        <taxon>Bacteria</taxon>
        <taxon>Bacillati</taxon>
        <taxon>Bacillota</taxon>
        <taxon>Clostridia</taxon>
        <taxon>Eubacteriales</taxon>
        <taxon>Butyricicoccaceae</taxon>
        <taxon>Butyricicoccus</taxon>
    </lineage>
</organism>
<comment type="caution">
    <text evidence="2">The sequence shown here is derived from an EMBL/GenBank/DDBJ whole genome shotgun (WGS) entry which is preliminary data.</text>
</comment>
<name>A0A1Y4LH96_9FIRM</name>
<dbReference type="InterPro" id="IPR013762">
    <property type="entry name" value="Integrase-like_cat_sf"/>
</dbReference>
<dbReference type="EMBL" id="NFKL01000021">
    <property type="protein sequence ID" value="OUP56077.1"/>
    <property type="molecule type" value="Genomic_DNA"/>
</dbReference>
<accession>A0A1Y4LH96</accession>
<dbReference type="SUPFAM" id="SSF56349">
    <property type="entry name" value="DNA breaking-rejoining enzymes"/>
    <property type="match status" value="1"/>
</dbReference>
<sequence>MDLITFNSQTHVQRWIEQEIKKLRYGVYKATCLAKNGEHVQRYFIVLRDEYGNILQWTRLGNFVGSHRNLLNPLAKDNAKHYTYVVQMLNHFMCEQDSPHRVESIADITKPMLAAFFTLYAQTISPVTKTYRSQESITDCIYACTIFLSNLQKIWPQMKLTQENLWREKIQMERQSRKTKAAKRVVQLVPDFEIQTLARKQKQIFRDVPQFVLDRMFELAAQYLPQLVMPMALGAFAGLRPGECCQVQQEQAGGVEIAAASDSVTSIRIDLSMDKCLRSDGIPTGNIKKYRIQPVYPGFVAQFLYALRFQEQYLSENGFDSSFSPLVIDSSGRAMTVRTYRYTFQQLVIKYLRPALLNDPDPKCQQYGQMLMKDRLSPHSLRHYFSVALVLAGENATQLQYYRGDSRPESAYVYLANKSELTKQYQWVSEKLLSEMIEKGEQYAESIDSGH</sequence>
<protein>
    <recommendedName>
        <fullName evidence="4">Tyr recombinase domain-containing protein</fullName>
    </recommendedName>
</protein>
<gene>
    <name evidence="2" type="ORF">B5F15_13415</name>
</gene>
<dbReference type="Gene3D" id="1.10.443.10">
    <property type="entry name" value="Intergrase catalytic core"/>
    <property type="match status" value="1"/>
</dbReference>
<keyword evidence="1" id="KW-0233">DNA recombination</keyword>
<reference evidence="3" key="1">
    <citation type="submission" date="2017-04" db="EMBL/GenBank/DDBJ databases">
        <title>Function of individual gut microbiota members based on whole genome sequencing of pure cultures obtained from chicken caecum.</title>
        <authorList>
            <person name="Medvecky M."/>
            <person name="Cejkova D."/>
            <person name="Polansky O."/>
            <person name="Karasova D."/>
            <person name="Kubasova T."/>
            <person name="Cizek A."/>
            <person name="Rychlik I."/>
        </authorList>
    </citation>
    <scope>NUCLEOTIDE SEQUENCE [LARGE SCALE GENOMIC DNA]</scope>
    <source>
        <strain evidence="3">An179</strain>
    </source>
</reference>
<dbReference type="InterPro" id="IPR011010">
    <property type="entry name" value="DNA_brk_join_enz"/>
</dbReference>
<dbReference type="AlphaFoldDB" id="A0A1Y4LH96"/>
<dbReference type="Proteomes" id="UP000195326">
    <property type="component" value="Unassembled WGS sequence"/>
</dbReference>
<dbReference type="RefSeq" id="WP_087415654.1">
    <property type="nucleotide sequence ID" value="NZ_NFKL01000021.1"/>
</dbReference>
<dbReference type="GO" id="GO:0003677">
    <property type="term" value="F:DNA binding"/>
    <property type="evidence" value="ECO:0007669"/>
    <property type="project" value="InterPro"/>
</dbReference>
<dbReference type="GO" id="GO:0006310">
    <property type="term" value="P:DNA recombination"/>
    <property type="evidence" value="ECO:0007669"/>
    <property type="project" value="UniProtKB-KW"/>
</dbReference>